<name>A0A5B6VVV5_9ROSI</name>
<evidence type="ECO:0000256" key="1">
    <source>
        <dbReference type="SAM" id="Coils"/>
    </source>
</evidence>
<evidence type="ECO:0000313" key="3">
    <source>
        <dbReference type="Proteomes" id="UP000325315"/>
    </source>
</evidence>
<sequence length="213" mass="24233">MPGLDEAVVGTLMNRTYEDVYEIIENMALNSFQWLIERFTNGQKPAMKPQDRANLSDHIACGQPLDRIEGEMQSMRTDVKQVQSECINSTRTLTKLKDQMSQLMSMMGDIKRQIGIGIPSNTEDNPRREGKEHVKTIALRSSKVLSSLENPTLEVIIKNIDDPQEVSPEAKDEPMREELMTLTAELERETPQDAKITKIPFPSRLEEKKMGWG</sequence>
<keyword evidence="3" id="KW-1185">Reference proteome</keyword>
<accession>A0A5B6VVV5</accession>
<protein>
    <submittedName>
        <fullName evidence="2">Acidic leucine-rich nuclear phosphoprotein 32 family member B-like</fullName>
    </submittedName>
</protein>
<dbReference type="Proteomes" id="UP000325315">
    <property type="component" value="Unassembled WGS sequence"/>
</dbReference>
<dbReference type="EMBL" id="SMMG02000005">
    <property type="protein sequence ID" value="KAA3473330.1"/>
    <property type="molecule type" value="Genomic_DNA"/>
</dbReference>
<dbReference type="AlphaFoldDB" id="A0A5B6VVV5"/>
<feature type="coiled-coil region" evidence="1">
    <location>
        <begin position="65"/>
        <end position="113"/>
    </location>
</feature>
<organism evidence="2 3">
    <name type="scientific">Gossypium australe</name>
    <dbReference type="NCBI Taxonomy" id="47621"/>
    <lineage>
        <taxon>Eukaryota</taxon>
        <taxon>Viridiplantae</taxon>
        <taxon>Streptophyta</taxon>
        <taxon>Embryophyta</taxon>
        <taxon>Tracheophyta</taxon>
        <taxon>Spermatophyta</taxon>
        <taxon>Magnoliopsida</taxon>
        <taxon>eudicotyledons</taxon>
        <taxon>Gunneridae</taxon>
        <taxon>Pentapetalae</taxon>
        <taxon>rosids</taxon>
        <taxon>malvids</taxon>
        <taxon>Malvales</taxon>
        <taxon>Malvaceae</taxon>
        <taxon>Malvoideae</taxon>
        <taxon>Gossypium</taxon>
    </lineage>
</organism>
<comment type="caution">
    <text evidence="2">The sequence shown here is derived from an EMBL/GenBank/DDBJ whole genome shotgun (WGS) entry which is preliminary data.</text>
</comment>
<dbReference type="OrthoDB" id="1305902at2759"/>
<evidence type="ECO:0000313" key="2">
    <source>
        <dbReference type="EMBL" id="KAA3473330.1"/>
    </source>
</evidence>
<gene>
    <name evidence="2" type="ORF">EPI10_023719</name>
</gene>
<keyword evidence="1" id="KW-0175">Coiled coil</keyword>
<reference evidence="3" key="1">
    <citation type="journal article" date="2019" name="Plant Biotechnol. J.">
        <title>Genome sequencing of the Australian wild diploid species Gossypium australe highlights disease resistance and delayed gland morphogenesis.</title>
        <authorList>
            <person name="Cai Y."/>
            <person name="Cai X."/>
            <person name="Wang Q."/>
            <person name="Wang P."/>
            <person name="Zhang Y."/>
            <person name="Cai C."/>
            <person name="Xu Y."/>
            <person name="Wang K."/>
            <person name="Zhou Z."/>
            <person name="Wang C."/>
            <person name="Geng S."/>
            <person name="Li B."/>
            <person name="Dong Q."/>
            <person name="Hou Y."/>
            <person name="Wang H."/>
            <person name="Ai P."/>
            <person name="Liu Z."/>
            <person name="Yi F."/>
            <person name="Sun M."/>
            <person name="An G."/>
            <person name="Cheng J."/>
            <person name="Zhang Y."/>
            <person name="Shi Q."/>
            <person name="Xie Y."/>
            <person name="Shi X."/>
            <person name="Chang Y."/>
            <person name="Huang F."/>
            <person name="Chen Y."/>
            <person name="Hong S."/>
            <person name="Mi L."/>
            <person name="Sun Q."/>
            <person name="Zhang L."/>
            <person name="Zhou B."/>
            <person name="Peng R."/>
            <person name="Zhang X."/>
            <person name="Liu F."/>
        </authorList>
    </citation>
    <scope>NUCLEOTIDE SEQUENCE [LARGE SCALE GENOMIC DNA]</scope>
    <source>
        <strain evidence="3">cv. PA1801</strain>
    </source>
</reference>
<proteinExistence type="predicted"/>